<protein>
    <submittedName>
        <fullName evidence="4">Inactive TPR repeat-containing thioredoxin TTL3-like</fullName>
    </submittedName>
</protein>
<dbReference type="Pfam" id="PF13431">
    <property type="entry name" value="TPR_17"/>
    <property type="match status" value="1"/>
</dbReference>
<feature type="compositionally biased region" description="Low complexity" evidence="2">
    <location>
        <begin position="94"/>
        <end position="108"/>
    </location>
</feature>
<evidence type="ECO:0000256" key="1">
    <source>
        <dbReference type="PROSITE-ProRule" id="PRU00339"/>
    </source>
</evidence>
<dbReference type="GO" id="GO:0005737">
    <property type="term" value="C:cytoplasm"/>
    <property type="evidence" value="ECO:0000318"/>
    <property type="project" value="GO_Central"/>
</dbReference>
<dbReference type="GeneID" id="107780754"/>
<dbReference type="SMART" id="SM00028">
    <property type="entry name" value="TPR"/>
    <property type="match status" value="8"/>
</dbReference>
<dbReference type="SMR" id="A0A1S3YWW4"/>
<dbReference type="PANTHER" id="PTHR46050:SF18">
    <property type="entry name" value="TETRATRICOPEPTIDE REPEAT (TPR)-LIKE SUPERFAMILY PROTEIN"/>
    <property type="match status" value="1"/>
</dbReference>
<reference evidence="3" key="1">
    <citation type="journal article" date="2014" name="Nat. Commun.">
        <title>The tobacco genome sequence and its comparison with those of tomato and potato.</title>
        <authorList>
            <person name="Sierro N."/>
            <person name="Battey J.N."/>
            <person name="Ouadi S."/>
            <person name="Bakaher N."/>
            <person name="Bovet L."/>
            <person name="Willig A."/>
            <person name="Goepfert S."/>
            <person name="Peitsch M.C."/>
            <person name="Ivanov N.V."/>
        </authorList>
    </citation>
    <scope>NUCLEOTIDE SEQUENCE [LARGE SCALE GENOMIC DNA]</scope>
</reference>
<dbReference type="AlphaFoldDB" id="A0A1S3YWW4"/>
<dbReference type="Pfam" id="PF13414">
    <property type="entry name" value="TPR_11"/>
    <property type="match status" value="1"/>
</dbReference>
<reference evidence="4" key="2">
    <citation type="submission" date="2025-08" db="UniProtKB">
        <authorList>
            <consortium name="RefSeq"/>
        </authorList>
    </citation>
    <scope>IDENTIFICATION</scope>
    <source>
        <tissue evidence="4">Leaf</tissue>
    </source>
</reference>
<dbReference type="InterPro" id="IPR019734">
    <property type="entry name" value="TPR_rpt"/>
</dbReference>
<feature type="compositionally biased region" description="Polar residues" evidence="2">
    <location>
        <begin position="110"/>
        <end position="130"/>
    </location>
</feature>
<feature type="region of interest" description="Disordered" evidence="2">
    <location>
        <begin position="34"/>
        <end position="130"/>
    </location>
</feature>
<dbReference type="InterPro" id="IPR044534">
    <property type="entry name" value="TTL1-4"/>
</dbReference>
<feature type="compositionally biased region" description="Polar residues" evidence="2">
    <location>
        <begin position="52"/>
        <end position="69"/>
    </location>
</feature>
<name>A0A1S3YWW4_TOBAC</name>
<dbReference type="Pfam" id="PF13432">
    <property type="entry name" value="TPR_16"/>
    <property type="match status" value="1"/>
</dbReference>
<dbReference type="PROSITE" id="PS50293">
    <property type="entry name" value="TPR_REGION"/>
    <property type="match status" value="1"/>
</dbReference>
<dbReference type="RefSeq" id="XP_016456821.1">
    <property type="nucleotide sequence ID" value="XM_016601335.2"/>
</dbReference>
<dbReference type="OMA" id="NELGCGL"/>
<accession>A0A1S3YWW4</accession>
<dbReference type="PaxDb" id="4097-A0A1S3YWW4"/>
<feature type="repeat" description="TPR" evidence="1">
    <location>
        <begin position="425"/>
        <end position="458"/>
    </location>
</feature>
<organism evidence="3 4">
    <name type="scientific">Nicotiana tabacum</name>
    <name type="common">Common tobacco</name>
    <dbReference type="NCBI Taxonomy" id="4097"/>
    <lineage>
        <taxon>Eukaryota</taxon>
        <taxon>Viridiplantae</taxon>
        <taxon>Streptophyta</taxon>
        <taxon>Embryophyta</taxon>
        <taxon>Tracheophyta</taxon>
        <taxon>Spermatophyta</taxon>
        <taxon>Magnoliopsida</taxon>
        <taxon>eudicotyledons</taxon>
        <taxon>Gunneridae</taxon>
        <taxon>Pentapetalae</taxon>
        <taxon>asterids</taxon>
        <taxon>lamiids</taxon>
        <taxon>Solanales</taxon>
        <taxon>Solanaceae</taxon>
        <taxon>Nicotianoideae</taxon>
        <taxon>Nicotianeae</taxon>
        <taxon>Nicotiana</taxon>
    </lineage>
</organism>
<keyword evidence="3" id="KW-1185">Reference proteome</keyword>
<dbReference type="KEGG" id="nta:107780754"/>
<evidence type="ECO:0000313" key="4">
    <source>
        <dbReference type="RefSeq" id="XP_016456821.1"/>
    </source>
</evidence>
<keyword evidence="1" id="KW-0802">TPR repeat</keyword>
<sequence length="611" mass="68253">MEKTRRSDESTMSKNADISLENELGCGLMGAFFPRKNSKPNTSTIPPIPTKISDTNSVKNSRNGRSSSCGKACLDSRKSTKPSPKLGDKPFRKSSLNSSRNSSSCEQNNIRRSSSDGTRNSNKASSNFSSVTRMTQVVNLAYTQKLRREPSFTSTDLSMTIFSHRKSRTNGTLNRDSTGNVSLLDHLGNLKLQGNQNPSSDIKKKGSVLMGNIVRQPSVRSHQSGNTFRHSANKLDPDALKSIGNEQYRQGKFEEALALYNQAIEIDPKNACYYSNKSAALMSLGRLIEAVLACREAIRLDPSYHNAHFRLARLYLRLGDAEKAIDHYKQSGQKVDKKDIAEAHDLKRQIIKCTEAQKLRDYNTLLKETHNSISLGANSAPQIFAMRAEALLKLHRHEEAYTTIQNGPDFQTKLYTSIFGTEKTAYLLIVRAEAYATIGKFEDAMVAAQEAVKLDQSNEVTNTTLRRIKGLVSARLKGNELFKGNEFSEACSVYTEGLEKEPYNSVLLFNRAACRFKLGQFERAVEDCTAALVLRPSYAKARLRRADCNIKLERWKAAIQDCEVLMQENSEDDEASRVFLEANVQLQKQLVEDHNQSNLFYGSNSALVSGY</sequence>
<dbReference type="RefSeq" id="XP_016456821.1">
    <property type="nucleotide sequence ID" value="XM_016601335.1"/>
</dbReference>
<evidence type="ECO:0000256" key="2">
    <source>
        <dbReference type="SAM" id="MobiDB-lite"/>
    </source>
</evidence>
<dbReference type="PROSITE" id="PS50005">
    <property type="entry name" value="TPR"/>
    <property type="match status" value="2"/>
</dbReference>
<dbReference type="PANTHER" id="PTHR46050">
    <property type="entry name" value="TPR REPEAT-CONTAINING THIOREDOXIN"/>
    <property type="match status" value="1"/>
</dbReference>
<dbReference type="Proteomes" id="UP000790787">
    <property type="component" value="Chromosome 15"/>
</dbReference>
<proteinExistence type="predicted"/>
<evidence type="ECO:0000313" key="3">
    <source>
        <dbReference type="Proteomes" id="UP000790787"/>
    </source>
</evidence>
<dbReference type="Gene3D" id="1.25.40.10">
    <property type="entry name" value="Tetratricopeptide repeat domain"/>
    <property type="match status" value="1"/>
</dbReference>
<dbReference type="OrthoDB" id="2335338at2759"/>
<feature type="repeat" description="TPR" evidence="1">
    <location>
        <begin position="237"/>
        <end position="270"/>
    </location>
</feature>
<dbReference type="InterPro" id="IPR011990">
    <property type="entry name" value="TPR-like_helical_dom_sf"/>
</dbReference>
<dbReference type="STRING" id="4097.A0A1S3YWW4"/>
<dbReference type="SUPFAM" id="SSF48452">
    <property type="entry name" value="TPR-like"/>
    <property type="match status" value="2"/>
</dbReference>
<gene>
    <name evidence="4" type="primary">LOC107780754</name>
</gene>